<feature type="region of interest" description="Disordered" evidence="1">
    <location>
        <begin position="1"/>
        <end position="24"/>
    </location>
</feature>
<protein>
    <submittedName>
        <fullName evidence="3">Uncharacterized protein</fullName>
    </submittedName>
</protein>
<organism evidence="3 4">
    <name type="scientific">Streptomyces minutiscleroticus</name>
    <dbReference type="NCBI Taxonomy" id="68238"/>
    <lineage>
        <taxon>Bacteria</taxon>
        <taxon>Bacillati</taxon>
        <taxon>Actinomycetota</taxon>
        <taxon>Actinomycetes</taxon>
        <taxon>Kitasatosporales</taxon>
        <taxon>Streptomycetaceae</taxon>
        <taxon>Streptomyces</taxon>
    </lineage>
</organism>
<evidence type="ECO:0000256" key="1">
    <source>
        <dbReference type="SAM" id="MobiDB-lite"/>
    </source>
</evidence>
<comment type="caution">
    <text evidence="3">The sequence shown here is derived from an EMBL/GenBank/DDBJ whole genome shotgun (WGS) entry which is preliminary data.</text>
</comment>
<evidence type="ECO:0000313" key="4">
    <source>
        <dbReference type="Proteomes" id="UP000619244"/>
    </source>
</evidence>
<reference evidence="3" key="2">
    <citation type="submission" date="2020-09" db="EMBL/GenBank/DDBJ databases">
        <authorList>
            <person name="Sun Q."/>
            <person name="Ohkuma M."/>
        </authorList>
    </citation>
    <scope>NUCLEOTIDE SEQUENCE</scope>
    <source>
        <strain evidence="3">JCM 4790</strain>
    </source>
</reference>
<evidence type="ECO:0000313" key="3">
    <source>
        <dbReference type="EMBL" id="GGX65072.1"/>
    </source>
</evidence>
<feature type="transmembrane region" description="Helical" evidence="2">
    <location>
        <begin position="147"/>
        <end position="166"/>
    </location>
</feature>
<name>A0A918KIW0_9ACTN</name>
<dbReference type="AlphaFoldDB" id="A0A918KIW0"/>
<proteinExistence type="predicted"/>
<keyword evidence="2" id="KW-0472">Membrane</keyword>
<keyword evidence="2" id="KW-0812">Transmembrane</keyword>
<keyword evidence="2" id="KW-1133">Transmembrane helix</keyword>
<feature type="transmembrane region" description="Helical" evidence="2">
    <location>
        <begin position="123"/>
        <end position="141"/>
    </location>
</feature>
<gene>
    <name evidence="3" type="ORF">GCM10010358_19310</name>
</gene>
<evidence type="ECO:0000256" key="2">
    <source>
        <dbReference type="SAM" id="Phobius"/>
    </source>
</evidence>
<reference evidence="3" key="1">
    <citation type="journal article" date="2014" name="Int. J. Syst. Evol. Microbiol.">
        <title>Complete genome sequence of Corynebacterium casei LMG S-19264T (=DSM 44701T), isolated from a smear-ripened cheese.</title>
        <authorList>
            <consortium name="US DOE Joint Genome Institute (JGI-PGF)"/>
            <person name="Walter F."/>
            <person name="Albersmeier A."/>
            <person name="Kalinowski J."/>
            <person name="Ruckert C."/>
        </authorList>
    </citation>
    <scope>NUCLEOTIDE SEQUENCE</scope>
    <source>
        <strain evidence="3">JCM 4790</strain>
    </source>
</reference>
<keyword evidence="4" id="KW-1185">Reference proteome</keyword>
<accession>A0A918KIW0</accession>
<sequence>MTTPDSWPVRDPRGRVRGRSRTASARRLISGGTDAYVRVRTGTRWCSSAHIGTAGCGPVHIGPHRERQAGMAKVPSAAVAATGLIGGYGVARWTKKRQLGGAVLAVAGAAAAQQWRQRAGGRAASALTAAYVAAFAGSHPLARKVGAWPAVLGVTGAVALASWAVADRRAARS</sequence>
<dbReference type="EMBL" id="BMVU01000005">
    <property type="protein sequence ID" value="GGX65072.1"/>
    <property type="molecule type" value="Genomic_DNA"/>
</dbReference>
<dbReference type="Proteomes" id="UP000619244">
    <property type="component" value="Unassembled WGS sequence"/>
</dbReference>